<dbReference type="Proteomes" id="UP000887569">
    <property type="component" value="Unplaced"/>
</dbReference>
<evidence type="ECO:0000313" key="2">
    <source>
        <dbReference type="WBParaSite" id="PgE032_g002_t01"/>
    </source>
</evidence>
<protein>
    <submittedName>
        <fullName evidence="2">Ferlin B-domain domain-containing protein</fullName>
    </submittedName>
</protein>
<dbReference type="AlphaFoldDB" id="A0A915A029"/>
<organism evidence="1 2">
    <name type="scientific">Parascaris univalens</name>
    <name type="common">Nematode worm</name>
    <dbReference type="NCBI Taxonomy" id="6257"/>
    <lineage>
        <taxon>Eukaryota</taxon>
        <taxon>Metazoa</taxon>
        <taxon>Ecdysozoa</taxon>
        <taxon>Nematoda</taxon>
        <taxon>Chromadorea</taxon>
        <taxon>Rhabditida</taxon>
        <taxon>Spirurina</taxon>
        <taxon>Ascaridomorpha</taxon>
        <taxon>Ascaridoidea</taxon>
        <taxon>Ascarididae</taxon>
        <taxon>Parascaris</taxon>
    </lineage>
</organism>
<proteinExistence type="predicted"/>
<evidence type="ECO:0000313" key="1">
    <source>
        <dbReference type="Proteomes" id="UP000887569"/>
    </source>
</evidence>
<dbReference type="WBParaSite" id="PgE032_g002_t01">
    <property type="protein sequence ID" value="PgE032_g002_t01"/>
    <property type="gene ID" value="PgE032_g002"/>
</dbReference>
<reference evidence="2" key="1">
    <citation type="submission" date="2022-11" db="UniProtKB">
        <authorList>
            <consortium name="WormBaseParasite"/>
        </authorList>
    </citation>
    <scope>IDENTIFICATION</scope>
</reference>
<sequence length="142" mass="15901">MNTVRCPRLAIHPPVCRKSKKILIEPILNVQIWDRNKFMTKDGYVGQLSANLLHFPGIMSLESDTAAMKCFIISVIEAEMDTKGSPMSRFPPSERPCVCVRAAAFCIDTHCCTRKRPAQTVPLRRAPVIFCCLLVHEGRTSA</sequence>
<name>A0A915A029_PARUN</name>
<keyword evidence="1" id="KW-1185">Reference proteome</keyword>
<accession>A0A915A029</accession>